<accession>A0ABD3P3S8</accession>
<dbReference type="Proteomes" id="UP001516023">
    <property type="component" value="Unassembled WGS sequence"/>
</dbReference>
<dbReference type="EMBL" id="JABMIG020000287">
    <property type="protein sequence ID" value="KAL3782392.1"/>
    <property type="molecule type" value="Genomic_DNA"/>
</dbReference>
<reference evidence="2 3" key="1">
    <citation type="journal article" date="2020" name="G3 (Bethesda)">
        <title>Improved Reference Genome for Cyclotella cryptica CCMP332, a Model for Cell Wall Morphogenesis, Salinity Adaptation, and Lipid Production in Diatoms (Bacillariophyta).</title>
        <authorList>
            <person name="Roberts W.R."/>
            <person name="Downey K.M."/>
            <person name="Ruck E.C."/>
            <person name="Traller J.C."/>
            <person name="Alverson A.J."/>
        </authorList>
    </citation>
    <scope>NUCLEOTIDE SEQUENCE [LARGE SCALE GENOMIC DNA]</scope>
    <source>
        <strain evidence="2 3">CCMP332</strain>
    </source>
</reference>
<evidence type="ECO:0000313" key="2">
    <source>
        <dbReference type="EMBL" id="KAL3782392.1"/>
    </source>
</evidence>
<organism evidence="2 3">
    <name type="scientific">Cyclotella cryptica</name>
    <dbReference type="NCBI Taxonomy" id="29204"/>
    <lineage>
        <taxon>Eukaryota</taxon>
        <taxon>Sar</taxon>
        <taxon>Stramenopiles</taxon>
        <taxon>Ochrophyta</taxon>
        <taxon>Bacillariophyta</taxon>
        <taxon>Coscinodiscophyceae</taxon>
        <taxon>Thalassiosirophycidae</taxon>
        <taxon>Stephanodiscales</taxon>
        <taxon>Stephanodiscaceae</taxon>
        <taxon>Cyclotella</taxon>
    </lineage>
</organism>
<comment type="caution">
    <text evidence="2">The sequence shown here is derived from an EMBL/GenBank/DDBJ whole genome shotgun (WGS) entry which is preliminary data.</text>
</comment>
<evidence type="ECO:0000256" key="1">
    <source>
        <dbReference type="SAM" id="MobiDB-lite"/>
    </source>
</evidence>
<dbReference type="AlphaFoldDB" id="A0ABD3P3S8"/>
<feature type="compositionally biased region" description="Basic and acidic residues" evidence="1">
    <location>
        <begin position="35"/>
        <end position="50"/>
    </location>
</feature>
<keyword evidence="3" id="KW-1185">Reference proteome</keyword>
<proteinExistence type="predicted"/>
<name>A0ABD3P3S8_9STRA</name>
<evidence type="ECO:0000313" key="3">
    <source>
        <dbReference type="Proteomes" id="UP001516023"/>
    </source>
</evidence>
<protein>
    <submittedName>
        <fullName evidence="2">Uncharacterized protein</fullName>
    </submittedName>
</protein>
<feature type="region of interest" description="Disordered" evidence="1">
    <location>
        <begin position="1"/>
        <end position="50"/>
    </location>
</feature>
<sequence length="221" mass="23931">MKISEPSDISTSADDVAKSEASPLSKLSLAVTNADKADETRNDDPTIDNHTDDVAITINGTTIIVVPENSVRGLSDWVDSVNDYFDLKEGEPTTEASKKPSAREKLTGSLTVMGNGVASKTVKISHGMAEWIVSIWKGQPAAASEVRDDPNKLKQKFNDFLDSLKFAIPEKSDKSVFNIAAFNDDDSAMIAKSDVEVVLAESCETEDQSMQMSQAENLDEL</sequence>
<gene>
    <name evidence="2" type="ORF">HJC23_005440</name>
</gene>